<evidence type="ECO:0000256" key="7">
    <source>
        <dbReference type="ARBA" id="ARBA00023267"/>
    </source>
</evidence>
<feature type="chain" id="PRO_5017967924" description="Avidin" evidence="8">
    <location>
        <begin position="22"/>
        <end position="138"/>
    </location>
</feature>
<keyword evidence="7" id="KW-0092">Biotin</keyword>
<sequence length="138" mass="15153">MKRLFHIAIFALSFTSLNTFCQSNFGARRLIGTWKNERGSTLTITQTENDDFIGTFITAVADTKSCIGYPIPFKGSSNGNALAISMSLKDCGSPTTIAMVGNVSKDNKTLDTIYLVQNKGLDSWKARITGHDLYFNVN</sequence>
<comment type="subcellular location">
    <subcellularLocation>
        <location evidence="1">Secreted</location>
    </subcellularLocation>
</comment>
<evidence type="ECO:0000256" key="1">
    <source>
        <dbReference type="ARBA" id="ARBA00004613"/>
    </source>
</evidence>
<dbReference type="PRINTS" id="PR00709">
    <property type="entry name" value="AVIDIN"/>
</dbReference>
<dbReference type="Gene3D" id="2.40.128.30">
    <property type="entry name" value="Avidin-like"/>
    <property type="match status" value="1"/>
</dbReference>
<dbReference type="PROSITE" id="PS51326">
    <property type="entry name" value="AVIDIN_2"/>
    <property type="match status" value="1"/>
</dbReference>
<keyword evidence="6" id="KW-0325">Glycoprotein</keyword>
<dbReference type="GO" id="GO:0009374">
    <property type="term" value="F:biotin binding"/>
    <property type="evidence" value="ECO:0007669"/>
    <property type="project" value="InterPro"/>
</dbReference>
<accession>A0A3L8Q2D3</accession>
<keyword evidence="5" id="KW-1015">Disulfide bond</keyword>
<evidence type="ECO:0000313" key="10">
    <source>
        <dbReference type="Proteomes" id="UP000281474"/>
    </source>
</evidence>
<dbReference type="Pfam" id="PF01382">
    <property type="entry name" value="Avidin"/>
    <property type="match status" value="1"/>
</dbReference>
<dbReference type="SUPFAM" id="SSF50876">
    <property type="entry name" value="Avidin/streptavidin"/>
    <property type="match status" value="1"/>
</dbReference>
<evidence type="ECO:0008006" key="11">
    <source>
        <dbReference type="Google" id="ProtNLM"/>
    </source>
</evidence>
<keyword evidence="4 8" id="KW-0732">Signal</keyword>
<dbReference type="InterPro" id="IPR005468">
    <property type="entry name" value="Avidin/str"/>
</dbReference>
<feature type="signal peptide" evidence="8">
    <location>
        <begin position="1"/>
        <end position="21"/>
    </location>
</feature>
<dbReference type="Proteomes" id="UP000281474">
    <property type="component" value="Unassembled WGS sequence"/>
</dbReference>
<dbReference type="InterPro" id="IPR005469">
    <property type="entry name" value="Avidin"/>
</dbReference>
<organism evidence="9 10">
    <name type="scientific">Parashewanella curva</name>
    <dbReference type="NCBI Taxonomy" id="2338552"/>
    <lineage>
        <taxon>Bacteria</taxon>
        <taxon>Pseudomonadati</taxon>
        <taxon>Pseudomonadota</taxon>
        <taxon>Gammaproteobacteria</taxon>
        <taxon>Alteromonadales</taxon>
        <taxon>Shewanellaceae</taxon>
        <taxon>Parashewanella</taxon>
    </lineage>
</organism>
<comment type="similarity">
    <text evidence="2">Belongs to the avidin/streptavidin family.</text>
</comment>
<evidence type="ECO:0000256" key="6">
    <source>
        <dbReference type="ARBA" id="ARBA00023180"/>
    </source>
</evidence>
<evidence type="ECO:0000256" key="4">
    <source>
        <dbReference type="ARBA" id="ARBA00022729"/>
    </source>
</evidence>
<dbReference type="AlphaFoldDB" id="A0A3L8Q2D3"/>
<keyword evidence="3" id="KW-0964">Secreted</keyword>
<comment type="caution">
    <text evidence="9">The sequence shown here is derived from an EMBL/GenBank/DDBJ whole genome shotgun (WGS) entry which is preliminary data.</text>
</comment>
<evidence type="ECO:0000256" key="3">
    <source>
        <dbReference type="ARBA" id="ARBA00022525"/>
    </source>
</evidence>
<dbReference type="PANTHER" id="PTHR34399">
    <property type="entry name" value="AVIDIN-RELATED"/>
    <property type="match status" value="1"/>
</dbReference>
<keyword evidence="10" id="KW-1185">Reference proteome</keyword>
<dbReference type="GO" id="GO:0005576">
    <property type="term" value="C:extracellular region"/>
    <property type="evidence" value="ECO:0007669"/>
    <property type="project" value="UniProtKB-SubCell"/>
</dbReference>
<evidence type="ECO:0000256" key="5">
    <source>
        <dbReference type="ARBA" id="ARBA00023157"/>
    </source>
</evidence>
<evidence type="ECO:0000256" key="8">
    <source>
        <dbReference type="SAM" id="SignalP"/>
    </source>
</evidence>
<reference evidence="9 10" key="1">
    <citation type="submission" date="2018-09" db="EMBL/GenBank/DDBJ databases">
        <title>Phylogeny of the Shewanellaceae, and recommendation for two new genera, Pseudoshewanella and Parashewanella.</title>
        <authorList>
            <person name="Wang G."/>
        </authorList>
    </citation>
    <scope>NUCLEOTIDE SEQUENCE [LARGE SCALE GENOMIC DNA]</scope>
    <source>
        <strain evidence="9 10">C51</strain>
    </source>
</reference>
<protein>
    <recommendedName>
        <fullName evidence="11">Avidin</fullName>
    </recommendedName>
</protein>
<proteinExistence type="inferred from homology"/>
<name>A0A3L8Q2D3_9GAMM</name>
<evidence type="ECO:0000313" key="9">
    <source>
        <dbReference type="EMBL" id="RLV61684.1"/>
    </source>
</evidence>
<dbReference type="PANTHER" id="PTHR34399:SF3">
    <property type="entry name" value="AVID PROTEIN-RELATED"/>
    <property type="match status" value="1"/>
</dbReference>
<dbReference type="InterPro" id="IPR036896">
    <property type="entry name" value="Avidin-like_sf"/>
</dbReference>
<dbReference type="RefSeq" id="WP_121837083.1">
    <property type="nucleotide sequence ID" value="NZ_ML014753.1"/>
</dbReference>
<dbReference type="EMBL" id="QZEI01000001">
    <property type="protein sequence ID" value="RLV61684.1"/>
    <property type="molecule type" value="Genomic_DNA"/>
</dbReference>
<dbReference type="OrthoDB" id="6198934at2"/>
<gene>
    <name evidence="9" type="ORF">D5018_00780</name>
</gene>
<evidence type="ECO:0000256" key="2">
    <source>
        <dbReference type="ARBA" id="ARBA00006297"/>
    </source>
</evidence>
<dbReference type="InterPro" id="IPR051764">
    <property type="entry name" value="Avidin/Streptavidin-rel"/>
</dbReference>